<evidence type="ECO:0000313" key="3">
    <source>
        <dbReference type="Proteomes" id="UP001317259"/>
    </source>
</evidence>
<organism evidence="2 3">
    <name type="scientific">Actinomadura luzonensis</name>
    <dbReference type="NCBI Taxonomy" id="2805427"/>
    <lineage>
        <taxon>Bacteria</taxon>
        <taxon>Bacillati</taxon>
        <taxon>Actinomycetota</taxon>
        <taxon>Actinomycetes</taxon>
        <taxon>Streptosporangiales</taxon>
        <taxon>Thermomonosporaceae</taxon>
        <taxon>Actinomadura</taxon>
    </lineage>
</organism>
<comment type="caution">
    <text evidence="2">The sequence shown here is derived from an EMBL/GenBank/DDBJ whole genome shotgun (WGS) entry which is preliminary data.</text>
</comment>
<dbReference type="Pfam" id="PF04149">
    <property type="entry name" value="DUF397"/>
    <property type="match status" value="1"/>
</dbReference>
<protein>
    <submittedName>
        <fullName evidence="2">DUF397 domain-containing protein</fullName>
    </submittedName>
</protein>
<feature type="domain" description="DUF397" evidence="1">
    <location>
        <begin position="6"/>
        <end position="59"/>
    </location>
</feature>
<proteinExistence type="predicted"/>
<name>A0ABT0G606_9ACTN</name>
<dbReference type="Proteomes" id="UP001317259">
    <property type="component" value="Unassembled WGS sequence"/>
</dbReference>
<dbReference type="EMBL" id="JAKRKC020000002">
    <property type="protein sequence ID" value="MCK2219944.1"/>
    <property type="molecule type" value="Genomic_DNA"/>
</dbReference>
<dbReference type="RefSeq" id="WP_242382772.1">
    <property type="nucleotide sequence ID" value="NZ_JAKRKC020000002.1"/>
</dbReference>
<evidence type="ECO:0000259" key="1">
    <source>
        <dbReference type="Pfam" id="PF04149"/>
    </source>
</evidence>
<reference evidence="2 3" key="1">
    <citation type="submission" date="2022-04" db="EMBL/GenBank/DDBJ databases">
        <title>Genome draft of Actinomadura sp. ATCC 31491.</title>
        <authorList>
            <person name="Shi X."/>
            <person name="Du Y."/>
        </authorList>
    </citation>
    <scope>NUCLEOTIDE SEQUENCE [LARGE SCALE GENOMIC DNA]</scope>
    <source>
        <strain evidence="2 3">ATCC 31491</strain>
    </source>
</reference>
<sequence>MDLTKAQWRKSSFSGDNGGECVEVAELPDAVAVRDSKDPGGPKLLFTPAEWDAFLAGVKAAEFDRRPPRP</sequence>
<keyword evidence="3" id="KW-1185">Reference proteome</keyword>
<dbReference type="InterPro" id="IPR007278">
    <property type="entry name" value="DUF397"/>
</dbReference>
<accession>A0ABT0G606</accession>
<evidence type="ECO:0000313" key="2">
    <source>
        <dbReference type="EMBL" id="MCK2219944.1"/>
    </source>
</evidence>
<gene>
    <name evidence="2" type="ORF">MF672_040030</name>
</gene>